<dbReference type="EMBL" id="CALLCH030000020">
    <property type="protein sequence ID" value="CAI4219812.1"/>
    <property type="molecule type" value="Genomic_DNA"/>
</dbReference>
<comment type="caution">
    <text evidence="1">The sequence shown here is derived from an EMBL/GenBank/DDBJ whole genome shotgun (WGS) entry which is preliminary data.</text>
</comment>
<gene>
    <name evidence="1" type="ORF">PPNO1_LOCUS9358</name>
</gene>
<evidence type="ECO:0000313" key="2">
    <source>
        <dbReference type="Proteomes" id="UP000838763"/>
    </source>
</evidence>
<accession>A0A9P1HBZ5</accession>
<keyword evidence="2" id="KW-1185">Reference proteome</keyword>
<proteinExistence type="predicted"/>
<dbReference type="Proteomes" id="UP000838763">
    <property type="component" value="Unassembled WGS sequence"/>
</dbReference>
<reference evidence="1" key="1">
    <citation type="submission" date="2022-11" db="EMBL/GenBank/DDBJ databases">
        <authorList>
            <person name="Scott C."/>
            <person name="Bruce N."/>
        </authorList>
    </citation>
    <scope>NUCLEOTIDE SEQUENCE</scope>
</reference>
<evidence type="ECO:0000313" key="1">
    <source>
        <dbReference type="EMBL" id="CAI4219812.1"/>
    </source>
</evidence>
<dbReference type="AlphaFoldDB" id="A0A9P1HBZ5"/>
<protein>
    <submittedName>
        <fullName evidence="1">Uncharacterized protein</fullName>
    </submittedName>
</protein>
<name>A0A9P1HBZ5_9PEZI</name>
<organism evidence="1 2">
    <name type="scientific">Parascedosporium putredinis</name>
    <dbReference type="NCBI Taxonomy" id="1442378"/>
    <lineage>
        <taxon>Eukaryota</taxon>
        <taxon>Fungi</taxon>
        <taxon>Dikarya</taxon>
        <taxon>Ascomycota</taxon>
        <taxon>Pezizomycotina</taxon>
        <taxon>Sordariomycetes</taxon>
        <taxon>Hypocreomycetidae</taxon>
        <taxon>Microascales</taxon>
        <taxon>Microascaceae</taxon>
        <taxon>Parascedosporium</taxon>
    </lineage>
</organism>
<sequence length="152" mass="16300">MGVRRLRQQEQLRNRQQPIHFDFAINGPLIPSPAMLWRWGNASNPNSLDDPNSVVAKSALRVIRDYLRAIPASHDPAIVFASVGPSVVGAYIGLIGQGLSGPKVAASVLLDSLTRHILRQGLPDLAVRQRCGPGVPSGQVLGVATSIDITRV</sequence>